<feature type="region of interest" description="Disordered" evidence="2">
    <location>
        <begin position="110"/>
        <end position="181"/>
    </location>
</feature>
<dbReference type="InterPro" id="IPR018466">
    <property type="entry name" value="Kre9/Knh1-like_N"/>
</dbReference>
<name>A0A5N5WSF3_9EURO</name>
<gene>
    <name evidence="6" type="ORF">BDV29DRAFT_193267</name>
</gene>
<organism evidence="6 7">
    <name type="scientific">Aspergillus leporis</name>
    <dbReference type="NCBI Taxonomy" id="41062"/>
    <lineage>
        <taxon>Eukaryota</taxon>
        <taxon>Fungi</taxon>
        <taxon>Dikarya</taxon>
        <taxon>Ascomycota</taxon>
        <taxon>Pezizomycotina</taxon>
        <taxon>Eurotiomycetes</taxon>
        <taxon>Eurotiomycetidae</taxon>
        <taxon>Eurotiales</taxon>
        <taxon>Aspergillaceae</taxon>
        <taxon>Aspergillus</taxon>
        <taxon>Aspergillus subgen. Circumdati</taxon>
    </lineage>
</organism>
<keyword evidence="3" id="KW-0472">Membrane</keyword>
<evidence type="ECO:0000313" key="7">
    <source>
        <dbReference type="Proteomes" id="UP000326565"/>
    </source>
</evidence>
<feature type="signal peptide" evidence="4">
    <location>
        <begin position="1"/>
        <end position="22"/>
    </location>
</feature>
<proteinExistence type="predicted"/>
<keyword evidence="3" id="KW-1133">Transmembrane helix</keyword>
<evidence type="ECO:0000256" key="1">
    <source>
        <dbReference type="ARBA" id="ARBA00022729"/>
    </source>
</evidence>
<protein>
    <submittedName>
        <fullName evidence="6">Ser-Thr-rich glycosyl-phosphatidyl-inositol-anchored membrane family-domain-containing protein</fullName>
    </submittedName>
</protein>
<evidence type="ECO:0000256" key="2">
    <source>
        <dbReference type="SAM" id="MobiDB-lite"/>
    </source>
</evidence>
<accession>A0A5N5WSF3</accession>
<feature type="transmembrane region" description="Helical" evidence="3">
    <location>
        <begin position="193"/>
        <end position="215"/>
    </location>
</feature>
<keyword evidence="1 4" id="KW-0732">Signal</keyword>
<sequence length="216" mass="22895">MHVYESLFAAVVCLANIGFTDAVAFTHWPTRIVAGEPTTVNWIGDPDVPVTITLRKGAATNLGDVEVLTTEARGDTYTWTPRADIEDGTDYAFQIKQNADVNYSGHVTVEHAGGQAPSSKGPPPDRDPNSPNFDTAPHEPDVGVQKGNNATTSRPDKSDDDKSDDDKSEGGATKTHNDLTSSKSAVAAQMQTGGATLLTLSVDTLLAAVAVFYIIH</sequence>
<evidence type="ECO:0000256" key="4">
    <source>
        <dbReference type="SAM" id="SignalP"/>
    </source>
</evidence>
<feature type="domain" description="Yeast cell wall synthesis Kre9/Knh1-like N-terminal" evidence="5">
    <location>
        <begin position="31"/>
        <end position="106"/>
    </location>
</feature>
<keyword evidence="3" id="KW-0812">Transmembrane</keyword>
<dbReference type="AlphaFoldDB" id="A0A5N5WSF3"/>
<dbReference type="PANTHER" id="PTHR40633:SF6">
    <property type="entry name" value="MATRIX PROTEIN, PUTATIVE (AFU_ORTHOLOGUE AFUA_8G05410)-RELATED"/>
    <property type="match status" value="1"/>
</dbReference>
<dbReference type="Pfam" id="PF10342">
    <property type="entry name" value="Kre9_KNH"/>
    <property type="match status" value="1"/>
</dbReference>
<evidence type="ECO:0000313" key="6">
    <source>
        <dbReference type="EMBL" id="KAB8071443.1"/>
    </source>
</evidence>
<dbReference type="PANTHER" id="PTHR40633">
    <property type="entry name" value="MATRIX PROTEIN, PUTATIVE (AFU_ORTHOLOGUE AFUA_8G05410)-RELATED"/>
    <property type="match status" value="1"/>
</dbReference>
<reference evidence="6 7" key="1">
    <citation type="submission" date="2019-04" db="EMBL/GenBank/DDBJ databases">
        <title>Friends and foes A comparative genomics study of 23 Aspergillus species from section Flavi.</title>
        <authorList>
            <consortium name="DOE Joint Genome Institute"/>
            <person name="Kjaerbolling I."/>
            <person name="Vesth T."/>
            <person name="Frisvad J.C."/>
            <person name="Nybo J.L."/>
            <person name="Theobald S."/>
            <person name="Kildgaard S."/>
            <person name="Isbrandt T."/>
            <person name="Kuo A."/>
            <person name="Sato A."/>
            <person name="Lyhne E.K."/>
            <person name="Kogle M.E."/>
            <person name="Wiebenga A."/>
            <person name="Kun R.S."/>
            <person name="Lubbers R.J."/>
            <person name="Makela M.R."/>
            <person name="Barry K."/>
            <person name="Chovatia M."/>
            <person name="Clum A."/>
            <person name="Daum C."/>
            <person name="Haridas S."/>
            <person name="He G."/>
            <person name="LaButti K."/>
            <person name="Lipzen A."/>
            <person name="Mondo S."/>
            <person name="Riley R."/>
            <person name="Salamov A."/>
            <person name="Simmons B.A."/>
            <person name="Magnuson J.K."/>
            <person name="Henrissat B."/>
            <person name="Mortensen U.H."/>
            <person name="Larsen T.O."/>
            <person name="Devries R.P."/>
            <person name="Grigoriev I.V."/>
            <person name="Machida M."/>
            <person name="Baker S.E."/>
            <person name="Andersen M.R."/>
        </authorList>
    </citation>
    <scope>NUCLEOTIDE SEQUENCE [LARGE SCALE GENOMIC DNA]</scope>
    <source>
        <strain evidence="6 7">CBS 151.66</strain>
    </source>
</reference>
<dbReference type="OrthoDB" id="5589325at2759"/>
<feature type="compositionally biased region" description="Basic and acidic residues" evidence="2">
    <location>
        <begin position="154"/>
        <end position="169"/>
    </location>
</feature>
<dbReference type="EMBL" id="ML732272">
    <property type="protein sequence ID" value="KAB8071443.1"/>
    <property type="molecule type" value="Genomic_DNA"/>
</dbReference>
<feature type="chain" id="PRO_5025070778" evidence="4">
    <location>
        <begin position="23"/>
        <end position="216"/>
    </location>
</feature>
<keyword evidence="7" id="KW-1185">Reference proteome</keyword>
<evidence type="ECO:0000256" key="3">
    <source>
        <dbReference type="SAM" id="Phobius"/>
    </source>
</evidence>
<evidence type="ECO:0000259" key="5">
    <source>
        <dbReference type="Pfam" id="PF10342"/>
    </source>
</evidence>
<dbReference type="Proteomes" id="UP000326565">
    <property type="component" value="Unassembled WGS sequence"/>
</dbReference>
<dbReference type="InterPro" id="IPR052982">
    <property type="entry name" value="SRP1/TIP1-like"/>
</dbReference>